<keyword evidence="4" id="KW-1185">Reference proteome</keyword>
<keyword evidence="2" id="KW-1133">Transmembrane helix</keyword>
<keyword evidence="2" id="KW-0472">Membrane</keyword>
<gene>
    <name evidence="3" type="ORF">GTP23_01300</name>
</gene>
<accession>A0A845HRW6</accession>
<feature type="transmembrane region" description="Helical" evidence="2">
    <location>
        <begin position="132"/>
        <end position="154"/>
    </location>
</feature>
<dbReference type="Proteomes" id="UP000444316">
    <property type="component" value="Unassembled WGS sequence"/>
</dbReference>
<dbReference type="RefSeq" id="WP_161033538.1">
    <property type="nucleotide sequence ID" value="NZ_WWCL01000001.1"/>
</dbReference>
<organism evidence="3 4">
    <name type="scientific">Duganella fentianensis</name>
    <dbReference type="NCBI Taxonomy" id="2692177"/>
    <lineage>
        <taxon>Bacteria</taxon>
        <taxon>Pseudomonadati</taxon>
        <taxon>Pseudomonadota</taxon>
        <taxon>Betaproteobacteria</taxon>
        <taxon>Burkholderiales</taxon>
        <taxon>Oxalobacteraceae</taxon>
        <taxon>Telluria group</taxon>
        <taxon>Duganella</taxon>
    </lineage>
</organism>
<feature type="compositionally biased region" description="Low complexity" evidence="1">
    <location>
        <begin position="105"/>
        <end position="114"/>
    </location>
</feature>
<evidence type="ECO:0000256" key="1">
    <source>
        <dbReference type="SAM" id="MobiDB-lite"/>
    </source>
</evidence>
<reference evidence="3" key="1">
    <citation type="submission" date="2019-12" db="EMBL/GenBank/DDBJ databases">
        <title>Novel species isolated from a subtropical stream in China.</title>
        <authorList>
            <person name="Lu H."/>
        </authorList>
    </citation>
    <scope>NUCLEOTIDE SEQUENCE [LARGE SCALE GENOMIC DNA]</scope>
    <source>
        <strain evidence="3">FT93W</strain>
    </source>
</reference>
<feature type="region of interest" description="Disordered" evidence="1">
    <location>
        <begin position="83"/>
        <end position="114"/>
    </location>
</feature>
<name>A0A845HRW6_9BURK</name>
<comment type="caution">
    <text evidence="3">The sequence shown here is derived from an EMBL/GenBank/DDBJ whole genome shotgun (WGS) entry which is preliminary data.</text>
</comment>
<keyword evidence="2" id="KW-0812">Transmembrane</keyword>
<proteinExistence type="predicted"/>
<sequence length="206" mass="21347">MDQHKLRTLVFEKTGVKIDIDDPVFALVALNEAVLEDAVQRHVALMDSTSRELVRHARAAGGLAAESPAARRKGTVLDATNEAPETETATHGAAAPTGQPAVGTASGDAAGSPASVAAAPASASLDGREKRLLMAATGLALLSAVLVLTGQALFFKPAAMPAPIVQQAKELTPAQILALDRAEKLEKAILKLDPKTRAQLQADLPK</sequence>
<dbReference type="EMBL" id="WWCL01000001">
    <property type="protein sequence ID" value="MYN43703.1"/>
    <property type="molecule type" value="Genomic_DNA"/>
</dbReference>
<evidence type="ECO:0000313" key="3">
    <source>
        <dbReference type="EMBL" id="MYN43703.1"/>
    </source>
</evidence>
<evidence type="ECO:0000313" key="4">
    <source>
        <dbReference type="Proteomes" id="UP000444316"/>
    </source>
</evidence>
<protein>
    <submittedName>
        <fullName evidence="3">Uncharacterized protein</fullName>
    </submittedName>
</protein>
<dbReference type="AlphaFoldDB" id="A0A845HRW6"/>
<evidence type="ECO:0000256" key="2">
    <source>
        <dbReference type="SAM" id="Phobius"/>
    </source>
</evidence>